<dbReference type="RefSeq" id="NP_001138293.1">
    <property type="nucleotide sequence ID" value="NM_001144821.1"/>
</dbReference>
<reference evidence="2" key="1">
    <citation type="submission" date="2009-01" db="EMBL/GenBank/DDBJ databases">
        <authorList>
            <person name="Wray P."/>
        </authorList>
    </citation>
    <scope>NUCLEOTIDE SEQUENCE</scope>
</reference>
<reference evidence="3" key="2">
    <citation type="journal article" date="2013" name="Nature">
        <title>The zebrafish reference genome sequence and its relationship to the human genome.</title>
        <authorList>
            <consortium name="Genome Reference Consortium Zebrafish"/>
            <person name="Howe K."/>
            <person name="Clark M.D."/>
            <person name="Torroja C.F."/>
            <person name="Torrance J."/>
            <person name="Berthelot C."/>
            <person name="Muffato M."/>
            <person name="Collins J.E."/>
            <person name="Humphray S."/>
            <person name="McLaren K."/>
            <person name="Matthews L."/>
            <person name="McLaren S."/>
            <person name="Sealy I."/>
            <person name="Caccamo M."/>
            <person name="Churcher C."/>
            <person name="Scott C."/>
            <person name="Barrett J.C."/>
            <person name="Koch R."/>
            <person name="Rauch G.J."/>
            <person name="White S."/>
            <person name="Chow W."/>
            <person name="Kilian B."/>
            <person name="Quintais L.T."/>
            <person name="Guerra-Assuncao J.A."/>
            <person name="Zhou Y."/>
            <person name="Gu Y."/>
            <person name="Yen J."/>
            <person name="Vogel J.H."/>
            <person name="Eyre T."/>
            <person name="Redmond S."/>
            <person name="Banerjee R."/>
            <person name="Chi J."/>
            <person name="Fu B."/>
            <person name="Langley E."/>
            <person name="Maguire S.F."/>
            <person name="Laird G.K."/>
            <person name="Lloyd D."/>
            <person name="Kenyon E."/>
            <person name="Donaldson S."/>
            <person name="Sehra H."/>
            <person name="Almeida-King J."/>
            <person name="Loveland J."/>
            <person name="Trevanion S."/>
            <person name="Jones M."/>
            <person name="Quail M."/>
            <person name="Willey D."/>
            <person name="Hunt A."/>
            <person name="Burton J."/>
            <person name="Sims S."/>
            <person name="McLay K."/>
            <person name="Plumb B."/>
            <person name="Davis J."/>
            <person name="Clee C."/>
            <person name="Oliver K."/>
            <person name="Clark R."/>
            <person name="Riddle C."/>
            <person name="Elliot D."/>
            <person name="Eliott D."/>
            <person name="Threadgold G."/>
            <person name="Harden G."/>
            <person name="Ware D."/>
            <person name="Begum S."/>
            <person name="Mortimore B."/>
            <person name="Mortimer B."/>
            <person name="Kerry G."/>
            <person name="Heath P."/>
            <person name="Phillimore B."/>
            <person name="Tracey A."/>
            <person name="Corby N."/>
            <person name="Dunn M."/>
            <person name="Johnson C."/>
            <person name="Wood J."/>
            <person name="Clark S."/>
            <person name="Pelan S."/>
            <person name="Griffiths G."/>
            <person name="Smith M."/>
            <person name="Glithero R."/>
            <person name="Howden P."/>
            <person name="Barker N."/>
            <person name="Lloyd C."/>
            <person name="Stevens C."/>
            <person name="Harley J."/>
            <person name="Holt K."/>
            <person name="Panagiotidis G."/>
            <person name="Lovell J."/>
            <person name="Beasley H."/>
            <person name="Henderson C."/>
            <person name="Gordon D."/>
            <person name="Auger K."/>
            <person name="Wright D."/>
            <person name="Collins J."/>
            <person name="Raisen C."/>
            <person name="Dyer L."/>
            <person name="Leung K."/>
            <person name="Robertson L."/>
            <person name="Ambridge K."/>
            <person name="Leongamornlert D."/>
            <person name="McGuire S."/>
            <person name="Gilderthorp R."/>
            <person name="Griffiths C."/>
            <person name="Manthravadi D."/>
            <person name="Nichol S."/>
            <person name="Barker G."/>
            <person name="Whitehead S."/>
            <person name="Kay M."/>
            <person name="Brown J."/>
            <person name="Murnane C."/>
            <person name="Gray E."/>
            <person name="Humphries M."/>
            <person name="Sycamore N."/>
            <person name="Barker D."/>
            <person name="Saunders D."/>
            <person name="Wallis J."/>
            <person name="Babbage A."/>
            <person name="Hammond S."/>
            <person name="Mashreghi-Mohammadi M."/>
            <person name="Barr L."/>
            <person name="Martin S."/>
            <person name="Wray P."/>
            <person name="Ellington A."/>
            <person name="Matthews N."/>
            <person name="Ellwood M."/>
            <person name="Woodmansey R."/>
            <person name="Clark G."/>
            <person name="Cooper J."/>
            <person name="Cooper J."/>
            <person name="Tromans A."/>
            <person name="Grafham D."/>
            <person name="Skuce C."/>
            <person name="Pandian R."/>
            <person name="Andrews R."/>
            <person name="Harrison E."/>
            <person name="Kimberley A."/>
            <person name="Garnett J."/>
            <person name="Fosker N."/>
            <person name="Hall R."/>
            <person name="Garner P."/>
            <person name="Kelly D."/>
            <person name="Bird C."/>
            <person name="Palmer S."/>
            <person name="Gehring I."/>
            <person name="Berger A."/>
            <person name="Dooley C.M."/>
            <person name="Ersan-Urun Z."/>
            <person name="Eser C."/>
            <person name="Geiger H."/>
            <person name="Geisler M."/>
            <person name="Karotki L."/>
            <person name="Kirn A."/>
            <person name="Konantz J."/>
            <person name="Konantz M."/>
            <person name="Oberlander M."/>
            <person name="Rudolph-Geiger S."/>
            <person name="Teucke M."/>
            <person name="Lanz C."/>
            <person name="Raddatz G."/>
            <person name="Osoegawa K."/>
            <person name="Zhu B."/>
            <person name="Rapp A."/>
            <person name="Widaa S."/>
            <person name="Langford C."/>
            <person name="Yang F."/>
            <person name="Schuster S.C."/>
            <person name="Carter N.P."/>
            <person name="Harrow J."/>
            <person name="Ning Z."/>
            <person name="Herrero J."/>
            <person name="Searle S.M."/>
            <person name="Enright A."/>
            <person name="Geisler R."/>
            <person name="Plasterk R.H."/>
            <person name="Lee C."/>
            <person name="Westerfield M."/>
            <person name="de Jong P.J."/>
            <person name="Zon L.I."/>
            <person name="Postlethwait J.H."/>
            <person name="Nusslein-Volhard C."/>
            <person name="Hubbard T.J."/>
            <person name="Roest Crollius H."/>
            <person name="Rogers J."/>
            <person name="Stemple D.L."/>
        </authorList>
    </citation>
    <scope>NUCLEOTIDE SEQUENCE [LARGE SCALE GENOMIC DNA]</scope>
</reference>
<dbReference type="OrthoDB" id="8820145at2759"/>
<feature type="chain" id="PRO_5035035138" evidence="1 4">
    <location>
        <begin position="26"/>
        <end position="109"/>
    </location>
</feature>
<proteinExistence type="predicted"/>
<evidence type="ECO:0000313" key="5">
    <source>
        <dbReference type="ZFIN" id="ZDB-GENE-070410-10"/>
    </source>
</evidence>
<organism evidence="2">
    <name type="scientific">Danio rerio</name>
    <name type="common">Zebrafish</name>
    <name type="synonym">Brachydanio rerio</name>
    <dbReference type="NCBI Taxonomy" id="7955"/>
    <lineage>
        <taxon>Eukaryota</taxon>
        <taxon>Metazoa</taxon>
        <taxon>Chordata</taxon>
        <taxon>Craniata</taxon>
        <taxon>Vertebrata</taxon>
        <taxon>Euteleostomi</taxon>
        <taxon>Actinopterygii</taxon>
        <taxon>Neopterygii</taxon>
        <taxon>Teleostei</taxon>
        <taxon>Ostariophysi</taxon>
        <taxon>Cypriniformes</taxon>
        <taxon>Danionidae</taxon>
        <taxon>Danioninae</taxon>
        <taxon>Danio</taxon>
    </lineage>
</organism>
<sequence>MKTMNFQILVLAFAVMIVTNIQCEARPQEGKSDKSAEVKGHAMPRKCNCQVRGTALDRNCVCEMPHKSRPTLNPEQKNMCLKKKIKTFRKCLQFMGANKKIAKGASLPI</sequence>
<dbReference type="ZFIN" id="ZDB-GENE-070410-10">
    <property type="gene designation" value="zgc:158701"/>
</dbReference>
<name>B0S594_DANRE</name>
<keyword evidence="1 4" id="KW-0732">Signal</keyword>
<keyword evidence="3" id="KW-1185">Reference proteome</keyword>
<reference evidence="4" key="3">
    <citation type="journal article" date="2016" name="BMC Genomics">
        <title>Gene evolution and gene expression after whole genome duplication in fish: the PhyloFish database.</title>
        <authorList>
            <person name="Pasquier J."/>
            <person name="Cabau C."/>
            <person name="Nguyen T."/>
            <person name="Jouanno E."/>
            <person name="Severac D."/>
            <person name="Braasch I."/>
            <person name="Journot L."/>
            <person name="Pontarotti P."/>
            <person name="Klopp C."/>
            <person name="Postlethwait J.H."/>
            <person name="Guiguen Y."/>
            <person name="Bobe J."/>
        </authorList>
    </citation>
    <scope>NUCLEOTIDE SEQUENCE</scope>
</reference>
<dbReference type="AGR" id="ZFIN:ZDB-GENE-070410-10"/>
<protein>
    <submittedName>
        <fullName evidence="2">Novel protein</fullName>
    </submittedName>
    <submittedName>
        <fullName evidence="4">Uncharacterized protein LOC100151367 precursor</fullName>
    </submittedName>
</protein>
<accession>B0S594</accession>
<evidence type="ECO:0000313" key="4">
    <source>
        <dbReference type="RefSeq" id="NP_001138293.1"/>
    </source>
</evidence>
<dbReference type="AlphaFoldDB" id="B0S594"/>
<evidence type="ECO:0000313" key="3">
    <source>
        <dbReference type="Proteomes" id="UP000000437"/>
    </source>
</evidence>
<dbReference type="GeneID" id="100151367"/>
<evidence type="ECO:0000313" key="2">
    <source>
        <dbReference type="EMBL" id="CAQ13810.1"/>
    </source>
</evidence>
<evidence type="ECO:0000256" key="1">
    <source>
        <dbReference type="SAM" id="SignalP"/>
    </source>
</evidence>
<feature type="signal peptide" evidence="1">
    <location>
        <begin position="1"/>
        <end position="25"/>
    </location>
</feature>
<dbReference type="KEGG" id="dre:100151367"/>
<dbReference type="Proteomes" id="UP000000437">
    <property type="component" value="Chromosome 16"/>
</dbReference>
<reference evidence="4" key="4">
    <citation type="submission" date="2025-04" db="UniProtKB">
        <authorList>
            <consortium name="RefSeq"/>
        </authorList>
    </citation>
    <scope>IDENTIFICATION</scope>
</reference>
<gene>
    <name evidence="2" type="ORF">DKEY-81P7.8-001</name>
    <name evidence="4 5" type="ORF">zgc:158701</name>
</gene>
<dbReference type="EMBL" id="BX005342">
    <property type="protein sequence ID" value="CAQ13810.1"/>
    <property type="molecule type" value="Genomic_DNA"/>
</dbReference>